<dbReference type="Gene3D" id="1.25.40.10">
    <property type="entry name" value="Tetratricopeptide repeat domain"/>
    <property type="match status" value="1"/>
</dbReference>
<reference evidence="2 3" key="1">
    <citation type="submission" date="2017-09" db="EMBL/GenBank/DDBJ databases">
        <title>Large-scale bioinformatics analysis of Bacillus genomes uncovers conserved roles of natural products in bacterial physiology.</title>
        <authorList>
            <consortium name="Agbiome Team Llc"/>
            <person name="Bleich R.M."/>
            <person name="Kirk G.J."/>
            <person name="Santa Maria K.C."/>
            <person name="Allen S.E."/>
            <person name="Farag S."/>
            <person name="Shank E.A."/>
            <person name="Bowers A."/>
        </authorList>
    </citation>
    <scope>NUCLEOTIDE SEQUENCE [LARGE SCALE GENOMIC DNA]</scope>
    <source>
        <strain evidence="2 3">AFS007900</strain>
    </source>
</reference>
<name>A0ABD6SDZ7_BACTU</name>
<dbReference type="Pfam" id="PF18768">
    <property type="entry name" value="RNPP_C"/>
    <property type="match status" value="1"/>
</dbReference>
<dbReference type="SUPFAM" id="SSF48452">
    <property type="entry name" value="TPR-like"/>
    <property type="match status" value="1"/>
</dbReference>
<accession>A0ABD6SDZ7</accession>
<feature type="domain" description="HTH cro/C1-type" evidence="1">
    <location>
        <begin position="24"/>
        <end position="77"/>
    </location>
</feature>
<dbReference type="SUPFAM" id="SSF47413">
    <property type="entry name" value="lambda repressor-like DNA-binding domains"/>
    <property type="match status" value="1"/>
</dbReference>
<evidence type="ECO:0000259" key="1">
    <source>
        <dbReference type="PROSITE" id="PS50943"/>
    </source>
</evidence>
<dbReference type="SMART" id="SM00530">
    <property type="entry name" value="HTH_XRE"/>
    <property type="match status" value="1"/>
</dbReference>
<dbReference type="InterPro" id="IPR001387">
    <property type="entry name" value="Cro/C1-type_HTH"/>
</dbReference>
<protein>
    <submittedName>
        <fullName evidence="2">Transcriptional regulator</fullName>
    </submittedName>
</protein>
<dbReference type="PANTHER" id="PTHR37038">
    <property type="entry name" value="TRANSCRIPTIONAL REGULATOR-RELATED"/>
    <property type="match status" value="1"/>
</dbReference>
<dbReference type="EMBL" id="NTXF01000048">
    <property type="protein sequence ID" value="PEX44319.1"/>
    <property type="molecule type" value="Genomic_DNA"/>
</dbReference>
<dbReference type="PANTHER" id="PTHR37038:SF14">
    <property type="entry name" value="TRANSCRIPTIONAL ACTIVATOR"/>
    <property type="match status" value="1"/>
</dbReference>
<proteinExistence type="predicted"/>
<evidence type="ECO:0000313" key="3">
    <source>
        <dbReference type="Proteomes" id="UP000220502"/>
    </source>
</evidence>
<evidence type="ECO:0000313" key="2">
    <source>
        <dbReference type="EMBL" id="PEX44319.1"/>
    </source>
</evidence>
<gene>
    <name evidence="2" type="ORF">CN461_27440</name>
</gene>
<dbReference type="Pfam" id="PF01381">
    <property type="entry name" value="HTH_3"/>
    <property type="match status" value="1"/>
</dbReference>
<organism evidence="2 3">
    <name type="scientific">Bacillus thuringiensis</name>
    <dbReference type="NCBI Taxonomy" id="1428"/>
    <lineage>
        <taxon>Bacteria</taxon>
        <taxon>Bacillati</taxon>
        <taxon>Bacillota</taxon>
        <taxon>Bacilli</taxon>
        <taxon>Bacillales</taxon>
        <taxon>Bacillaceae</taxon>
        <taxon>Bacillus</taxon>
        <taxon>Bacillus cereus group</taxon>
    </lineage>
</organism>
<sequence length="313" mass="36839">MDDILILMEELSMYGNSLNIGHIIKELRQKRNMRQEELAYGICSQANISMIESGKIYPSTFILHQIACKLRVPLNYFFLTNDGGMEKYKKNTVRQIIQKFLRDKDYTQVLLFIEEEKKIGTFSKNKYDLQFLIWIETICLYHTNKLDDPIVSLKKALRKTFTTLNHITEQELLILNSIGIILSEEGKNKHAIRILRWVNITLNSNYYISDYTLLIKNTYAYAQALSRQSSYHQAIKLCDKAINYCLFIESSFLVGELYYEKGLNLYYLKNFYEAQCSFSYAVQIFEIKKQSQYKDFVLDKIEQYSFSSLPSIK</sequence>
<dbReference type="CDD" id="cd00093">
    <property type="entry name" value="HTH_XRE"/>
    <property type="match status" value="1"/>
</dbReference>
<dbReference type="Proteomes" id="UP000220502">
    <property type="component" value="Unassembled WGS sequence"/>
</dbReference>
<dbReference type="InterPro" id="IPR041315">
    <property type="entry name" value="PlcR_TPR"/>
</dbReference>
<comment type="caution">
    <text evidence="2">The sequence shown here is derived from an EMBL/GenBank/DDBJ whole genome shotgun (WGS) entry which is preliminary data.</text>
</comment>
<dbReference type="InterPro" id="IPR053163">
    <property type="entry name" value="HTH-type_regulator_Rgg"/>
</dbReference>
<dbReference type="PROSITE" id="PS50943">
    <property type="entry name" value="HTH_CROC1"/>
    <property type="match status" value="1"/>
</dbReference>
<dbReference type="InterPro" id="IPR011990">
    <property type="entry name" value="TPR-like_helical_dom_sf"/>
</dbReference>
<dbReference type="AlphaFoldDB" id="A0ABD6SDZ7"/>
<dbReference type="InterPro" id="IPR010982">
    <property type="entry name" value="Lambda_DNA-bd_dom_sf"/>
</dbReference>